<comment type="pathway">
    <text evidence="2">Cell wall biogenesis; peptidoglycan biosynthesis.</text>
</comment>
<feature type="transmembrane region" description="Helical" evidence="22">
    <location>
        <begin position="81"/>
        <end position="101"/>
    </location>
</feature>
<keyword evidence="6" id="KW-0808">Transferase</keyword>
<dbReference type="eggNOG" id="COG0772">
    <property type="taxonomic scope" value="Bacteria"/>
</dbReference>
<protein>
    <recommendedName>
        <fullName evidence="17">Probable peptidoglycan glycosyltransferase FtsW</fullName>
        <ecNumber evidence="19">2.4.99.28</ecNumber>
    </recommendedName>
    <alternativeName>
        <fullName evidence="18">Cell division protein FtsW</fullName>
    </alternativeName>
    <alternativeName>
        <fullName evidence="15">Cell wall polymerase</fullName>
    </alternativeName>
    <alternativeName>
        <fullName evidence="14">Peptidoglycan polymerase</fullName>
    </alternativeName>
</protein>
<evidence type="ECO:0000256" key="21">
    <source>
        <dbReference type="ARBA" id="ARBA00049966"/>
    </source>
</evidence>
<evidence type="ECO:0000256" key="13">
    <source>
        <dbReference type="ARBA" id="ARBA00023316"/>
    </source>
</evidence>
<dbReference type="GO" id="GO:0005886">
    <property type="term" value="C:plasma membrane"/>
    <property type="evidence" value="ECO:0007669"/>
    <property type="project" value="UniProtKB-SubCell"/>
</dbReference>
<evidence type="ECO:0000313" key="24">
    <source>
        <dbReference type="Proteomes" id="UP000030635"/>
    </source>
</evidence>
<keyword evidence="4 23" id="KW-0132">Cell division</keyword>
<keyword evidence="7 22" id="KW-0812">Transmembrane</keyword>
<keyword evidence="5" id="KW-0328">Glycosyltransferase</keyword>
<keyword evidence="9" id="KW-0573">Peptidoglycan synthesis</keyword>
<feature type="transmembrane region" description="Helical" evidence="22">
    <location>
        <begin position="55"/>
        <end position="74"/>
    </location>
</feature>
<feature type="transmembrane region" description="Helical" evidence="22">
    <location>
        <begin position="169"/>
        <end position="185"/>
    </location>
</feature>
<evidence type="ECO:0000256" key="20">
    <source>
        <dbReference type="ARBA" id="ARBA00049902"/>
    </source>
</evidence>
<evidence type="ECO:0000256" key="15">
    <source>
        <dbReference type="ARBA" id="ARBA00033270"/>
    </source>
</evidence>
<evidence type="ECO:0000256" key="12">
    <source>
        <dbReference type="ARBA" id="ARBA00023306"/>
    </source>
</evidence>
<accession>A0A0A7FWG6</accession>
<proteinExistence type="inferred from homology"/>
<comment type="similarity">
    <text evidence="16">Belongs to the SEDS family. FtsW subfamily.</text>
</comment>
<evidence type="ECO:0000256" key="7">
    <source>
        <dbReference type="ARBA" id="ARBA00022692"/>
    </source>
</evidence>
<keyword evidence="24" id="KW-1185">Reference proteome</keyword>
<organism evidence="23 24">
    <name type="scientific">Clostridium baratii str. Sullivan</name>
    <dbReference type="NCBI Taxonomy" id="1415775"/>
    <lineage>
        <taxon>Bacteria</taxon>
        <taxon>Bacillati</taxon>
        <taxon>Bacillota</taxon>
        <taxon>Clostridia</taxon>
        <taxon>Eubacteriales</taxon>
        <taxon>Clostridiaceae</taxon>
        <taxon>Clostridium</taxon>
    </lineage>
</organism>
<dbReference type="GO" id="GO:0071555">
    <property type="term" value="P:cell wall organization"/>
    <property type="evidence" value="ECO:0007669"/>
    <property type="project" value="UniProtKB-KW"/>
</dbReference>
<dbReference type="InterPro" id="IPR013437">
    <property type="entry name" value="FtsW"/>
</dbReference>
<keyword evidence="8" id="KW-0133">Cell shape</keyword>
<dbReference type="NCBIfam" id="TIGR02615">
    <property type="entry name" value="spoVE"/>
    <property type="match status" value="1"/>
</dbReference>
<evidence type="ECO:0000256" key="17">
    <source>
        <dbReference type="ARBA" id="ARBA00041185"/>
    </source>
</evidence>
<dbReference type="Pfam" id="PF01098">
    <property type="entry name" value="FTSW_RODA_SPOVE"/>
    <property type="match status" value="1"/>
</dbReference>
<evidence type="ECO:0000256" key="9">
    <source>
        <dbReference type="ARBA" id="ARBA00022984"/>
    </source>
</evidence>
<evidence type="ECO:0000256" key="18">
    <source>
        <dbReference type="ARBA" id="ARBA00041418"/>
    </source>
</evidence>
<evidence type="ECO:0000256" key="11">
    <source>
        <dbReference type="ARBA" id="ARBA00023136"/>
    </source>
</evidence>
<comment type="function">
    <text evidence="21">Peptidoglycan polymerase that is essential for cell division.</text>
</comment>
<dbReference type="EMBL" id="CP006905">
    <property type="protein sequence ID" value="AIY83260.1"/>
    <property type="molecule type" value="Genomic_DNA"/>
</dbReference>
<dbReference type="GO" id="GO:0015648">
    <property type="term" value="F:lipid-linked peptidoglycan transporter activity"/>
    <property type="evidence" value="ECO:0007669"/>
    <property type="project" value="TreeGrafter"/>
</dbReference>
<evidence type="ECO:0000256" key="3">
    <source>
        <dbReference type="ARBA" id="ARBA00022475"/>
    </source>
</evidence>
<keyword evidence="13" id="KW-0961">Cell wall biogenesis/degradation</keyword>
<dbReference type="PANTHER" id="PTHR30474">
    <property type="entry name" value="CELL CYCLE PROTEIN"/>
    <property type="match status" value="1"/>
</dbReference>
<evidence type="ECO:0000313" key="23">
    <source>
        <dbReference type="EMBL" id="AIY83260.1"/>
    </source>
</evidence>
<sequence length="382" mass="42420">MKKRKPNIKKMGEIDFGIFCVIILLLAVGVVMVYSASSYYSMFKYDDSMHYLKRQLIWCILGVIAMMVMMTVDYHKLKRWTFILLIATVPILLAVFLFPGVNGAQRWIQLGPFSFQPSELAKYVIVIYLAMFLEKKGDGIKNFKTGVIPCFLVAGIYAGIVLAEKNLSIASVIMIVTFIMVYAAGARRLHMFGFITPTLVSAALVFALGVDYRRRRMLNFLNPWKDPAGDGYQLIQSFYALGAGGITGLGLGQSRQKMLYMPEPHNDFIFSIIGEELGLIGCLIIIALFVVFVWRGVRIAMRAKDTYGSMLAIGITSIIAVQSIINIAVVTGSMPVTGVPLPFISYGGTSLVINLMAMGILLNISRQTERKETNIAIKKNTK</sequence>
<evidence type="ECO:0000256" key="14">
    <source>
        <dbReference type="ARBA" id="ARBA00032370"/>
    </source>
</evidence>
<dbReference type="GO" id="GO:0032153">
    <property type="term" value="C:cell division site"/>
    <property type="evidence" value="ECO:0007669"/>
    <property type="project" value="TreeGrafter"/>
</dbReference>
<name>A0A0A7FWG6_9CLOT</name>
<evidence type="ECO:0000256" key="10">
    <source>
        <dbReference type="ARBA" id="ARBA00022989"/>
    </source>
</evidence>
<evidence type="ECO:0000256" key="4">
    <source>
        <dbReference type="ARBA" id="ARBA00022618"/>
    </source>
</evidence>
<evidence type="ECO:0000256" key="5">
    <source>
        <dbReference type="ARBA" id="ARBA00022676"/>
    </source>
</evidence>
<keyword evidence="12" id="KW-0131">Cell cycle</keyword>
<dbReference type="GO" id="GO:0008955">
    <property type="term" value="F:peptidoglycan glycosyltransferase activity"/>
    <property type="evidence" value="ECO:0007669"/>
    <property type="project" value="UniProtKB-EC"/>
</dbReference>
<dbReference type="HOGENOM" id="CLU_029243_0_1_9"/>
<dbReference type="GO" id="GO:0008360">
    <property type="term" value="P:regulation of cell shape"/>
    <property type="evidence" value="ECO:0007669"/>
    <property type="project" value="UniProtKB-KW"/>
</dbReference>
<evidence type="ECO:0000256" key="2">
    <source>
        <dbReference type="ARBA" id="ARBA00004752"/>
    </source>
</evidence>
<comment type="catalytic activity">
    <reaction evidence="20">
        <text>[GlcNAc-(1-&gt;4)-Mur2Ac(oyl-L-Ala-gamma-D-Glu-L-Lys-D-Ala-D-Ala)](n)-di-trans,octa-cis-undecaprenyl diphosphate + beta-D-GlcNAc-(1-&gt;4)-Mur2Ac(oyl-L-Ala-gamma-D-Glu-L-Lys-D-Ala-D-Ala)-di-trans,octa-cis-undecaprenyl diphosphate = [GlcNAc-(1-&gt;4)-Mur2Ac(oyl-L-Ala-gamma-D-Glu-L-Lys-D-Ala-D-Ala)](n+1)-di-trans,octa-cis-undecaprenyl diphosphate + di-trans,octa-cis-undecaprenyl diphosphate + H(+)</text>
        <dbReference type="Rhea" id="RHEA:23708"/>
        <dbReference type="Rhea" id="RHEA-COMP:9602"/>
        <dbReference type="Rhea" id="RHEA-COMP:9603"/>
        <dbReference type="ChEBI" id="CHEBI:15378"/>
        <dbReference type="ChEBI" id="CHEBI:58405"/>
        <dbReference type="ChEBI" id="CHEBI:60033"/>
        <dbReference type="ChEBI" id="CHEBI:78435"/>
        <dbReference type="EC" id="2.4.99.28"/>
    </reaction>
</comment>
<dbReference type="GO" id="GO:0009252">
    <property type="term" value="P:peptidoglycan biosynthetic process"/>
    <property type="evidence" value="ECO:0007669"/>
    <property type="project" value="UniProtKB-KW"/>
</dbReference>
<comment type="subcellular location">
    <subcellularLocation>
        <location evidence="1">Cell membrane</location>
        <topology evidence="1">Multi-pass membrane protein</topology>
    </subcellularLocation>
</comment>
<feature type="transmembrane region" description="Helical" evidence="22">
    <location>
        <begin position="192"/>
        <end position="210"/>
    </location>
</feature>
<dbReference type="KEGG" id="cbv:U729_2869"/>
<dbReference type="InterPro" id="IPR001182">
    <property type="entry name" value="FtsW/RodA"/>
</dbReference>
<dbReference type="GO" id="GO:0051301">
    <property type="term" value="P:cell division"/>
    <property type="evidence" value="ECO:0007669"/>
    <property type="project" value="UniProtKB-KW"/>
</dbReference>
<evidence type="ECO:0000256" key="8">
    <source>
        <dbReference type="ARBA" id="ARBA00022960"/>
    </source>
</evidence>
<gene>
    <name evidence="23" type="primary">ftsW</name>
    <name evidence="23" type="ORF">U729_2869</name>
</gene>
<keyword evidence="10 22" id="KW-1133">Transmembrane helix</keyword>
<evidence type="ECO:0000256" key="22">
    <source>
        <dbReference type="SAM" id="Phobius"/>
    </source>
</evidence>
<evidence type="ECO:0000256" key="16">
    <source>
        <dbReference type="ARBA" id="ARBA00038053"/>
    </source>
</evidence>
<dbReference type="InterPro" id="IPR013438">
    <property type="entry name" value="SpoVE"/>
</dbReference>
<feature type="transmembrane region" description="Helical" evidence="22">
    <location>
        <begin position="268"/>
        <end position="294"/>
    </location>
</feature>
<dbReference type="OrthoDB" id="9812661at2"/>
<dbReference type="RefSeq" id="WP_039316177.1">
    <property type="nucleotide sequence ID" value="NZ_CP006905.1"/>
</dbReference>
<keyword evidence="11 22" id="KW-0472">Membrane</keyword>
<feature type="transmembrane region" description="Helical" evidence="22">
    <location>
        <begin position="306"/>
        <end position="331"/>
    </location>
</feature>
<reference evidence="23 24" key="1">
    <citation type="journal article" date="2015" name="Infect. Genet. Evol.">
        <title>Genomic sequences of six botulinum neurotoxin-producing strains representing three clostridial species illustrate the mobility and diversity of botulinum neurotoxin genes.</title>
        <authorList>
            <person name="Smith T.J."/>
            <person name="Hill K.K."/>
            <person name="Xie G."/>
            <person name="Foley B.T."/>
            <person name="Williamson C.H."/>
            <person name="Foster J.T."/>
            <person name="Johnson S.L."/>
            <person name="Chertkov O."/>
            <person name="Teshima H."/>
            <person name="Gibbons H.S."/>
            <person name="Johnsky L.A."/>
            <person name="Karavis M.A."/>
            <person name="Smith L.A."/>
        </authorList>
    </citation>
    <scope>NUCLEOTIDE SEQUENCE [LARGE SCALE GENOMIC DNA]</scope>
    <source>
        <strain evidence="23">Sullivan</strain>
    </source>
</reference>
<feature type="transmembrane region" description="Helical" evidence="22">
    <location>
        <begin position="343"/>
        <end position="364"/>
    </location>
</feature>
<feature type="transmembrane region" description="Helical" evidence="22">
    <location>
        <begin position="12"/>
        <end position="35"/>
    </location>
</feature>
<dbReference type="EC" id="2.4.99.28" evidence="19"/>
<dbReference type="Proteomes" id="UP000030635">
    <property type="component" value="Chromosome"/>
</dbReference>
<keyword evidence="3" id="KW-1003">Cell membrane</keyword>
<dbReference type="AlphaFoldDB" id="A0A0A7FWG6"/>
<evidence type="ECO:0000256" key="6">
    <source>
        <dbReference type="ARBA" id="ARBA00022679"/>
    </source>
</evidence>
<feature type="transmembrane region" description="Helical" evidence="22">
    <location>
        <begin position="145"/>
        <end position="163"/>
    </location>
</feature>
<dbReference type="PANTHER" id="PTHR30474:SF2">
    <property type="entry name" value="PEPTIDOGLYCAN GLYCOSYLTRANSFERASE FTSW-RELATED"/>
    <property type="match status" value="1"/>
</dbReference>
<dbReference type="NCBIfam" id="TIGR02614">
    <property type="entry name" value="ftsW"/>
    <property type="match status" value="1"/>
</dbReference>
<evidence type="ECO:0000256" key="1">
    <source>
        <dbReference type="ARBA" id="ARBA00004651"/>
    </source>
</evidence>
<dbReference type="STRING" id="1561.NPD11_158"/>
<evidence type="ECO:0000256" key="19">
    <source>
        <dbReference type="ARBA" id="ARBA00044770"/>
    </source>
</evidence>